<accession>A0A553P6I9</accession>
<proteinExistence type="predicted"/>
<keyword evidence="2" id="KW-1185">Reference proteome</keyword>
<reference evidence="1 2" key="1">
    <citation type="journal article" date="2018" name="Nat. Ecol. Evol.">
        <title>Genomic signatures of mitonuclear coevolution across populations of Tigriopus californicus.</title>
        <authorList>
            <person name="Barreto F.S."/>
            <person name="Watson E.T."/>
            <person name="Lima T.G."/>
            <person name="Willett C.S."/>
            <person name="Edmands S."/>
            <person name="Li W."/>
            <person name="Burton R.S."/>
        </authorList>
    </citation>
    <scope>NUCLEOTIDE SEQUENCE [LARGE SCALE GENOMIC DNA]</scope>
    <source>
        <strain evidence="1 2">San Diego</strain>
    </source>
</reference>
<protein>
    <submittedName>
        <fullName evidence="1">Uncharacterized protein</fullName>
    </submittedName>
</protein>
<sequence length="47" mass="4696">MAGVVPPTGLVGVGTLRSATTKMCSTSGAQVHIHLALLLSLLLIAPV</sequence>
<evidence type="ECO:0000313" key="1">
    <source>
        <dbReference type="EMBL" id="TRY73296.1"/>
    </source>
</evidence>
<comment type="caution">
    <text evidence="1">The sequence shown here is derived from an EMBL/GenBank/DDBJ whole genome shotgun (WGS) entry which is preliminary data.</text>
</comment>
<gene>
    <name evidence="1" type="ORF">TCAL_09129</name>
</gene>
<name>A0A553P6I9_TIGCA</name>
<organism evidence="1 2">
    <name type="scientific">Tigriopus californicus</name>
    <name type="common">Marine copepod</name>
    <dbReference type="NCBI Taxonomy" id="6832"/>
    <lineage>
        <taxon>Eukaryota</taxon>
        <taxon>Metazoa</taxon>
        <taxon>Ecdysozoa</taxon>
        <taxon>Arthropoda</taxon>
        <taxon>Crustacea</taxon>
        <taxon>Multicrustacea</taxon>
        <taxon>Hexanauplia</taxon>
        <taxon>Copepoda</taxon>
        <taxon>Harpacticoida</taxon>
        <taxon>Harpacticidae</taxon>
        <taxon>Tigriopus</taxon>
    </lineage>
</organism>
<evidence type="ECO:0000313" key="2">
    <source>
        <dbReference type="Proteomes" id="UP000318571"/>
    </source>
</evidence>
<dbReference type="Proteomes" id="UP000318571">
    <property type="component" value="Chromosome 3"/>
</dbReference>
<dbReference type="AlphaFoldDB" id="A0A553P6I9"/>
<dbReference type="EMBL" id="VCGU01000007">
    <property type="protein sequence ID" value="TRY73296.1"/>
    <property type="molecule type" value="Genomic_DNA"/>
</dbReference>